<sequence>MNFKPHQSTFDEKLSADIGLIMGLLFIGGGFWVRNIVAHESATLNETRSRAVDSVSRRDRSSTNNQQTYTWSSGE</sequence>
<feature type="transmembrane region" description="Helical" evidence="2">
    <location>
        <begin position="14"/>
        <end position="33"/>
    </location>
</feature>
<dbReference type="RefSeq" id="WP_190942686.1">
    <property type="nucleotide sequence ID" value="NZ_JACJSI010000047.1"/>
</dbReference>
<name>A0ABR8DSY9_9NOSO</name>
<evidence type="ECO:0000313" key="3">
    <source>
        <dbReference type="EMBL" id="MBD2532025.1"/>
    </source>
</evidence>
<proteinExistence type="predicted"/>
<reference evidence="3 4" key="1">
    <citation type="journal article" date="2020" name="ISME J.">
        <title>Comparative genomics reveals insights into cyanobacterial evolution and habitat adaptation.</title>
        <authorList>
            <person name="Chen M.Y."/>
            <person name="Teng W.K."/>
            <person name="Zhao L."/>
            <person name="Hu C.X."/>
            <person name="Zhou Y.K."/>
            <person name="Han B.P."/>
            <person name="Song L.R."/>
            <person name="Shu W.S."/>
        </authorList>
    </citation>
    <scope>NUCLEOTIDE SEQUENCE [LARGE SCALE GENOMIC DNA]</scope>
    <source>
        <strain evidence="3 4">FACHB-838</strain>
    </source>
</reference>
<feature type="compositionally biased region" description="Basic and acidic residues" evidence="1">
    <location>
        <begin position="47"/>
        <end position="61"/>
    </location>
</feature>
<evidence type="ECO:0000256" key="2">
    <source>
        <dbReference type="SAM" id="Phobius"/>
    </source>
</evidence>
<gene>
    <name evidence="3" type="ORF">H6G97_21525</name>
</gene>
<dbReference type="EMBL" id="JACJSI010000047">
    <property type="protein sequence ID" value="MBD2532025.1"/>
    <property type="molecule type" value="Genomic_DNA"/>
</dbReference>
<accession>A0ABR8DSY9</accession>
<keyword evidence="2" id="KW-0812">Transmembrane</keyword>
<feature type="region of interest" description="Disordered" evidence="1">
    <location>
        <begin position="47"/>
        <end position="75"/>
    </location>
</feature>
<organism evidence="3 4">
    <name type="scientific">Nostoc flagelliforme FACHB-838</name>
    <dbReference type="NCBI Taxonomy" id="2692904"/>
    <lineage>
        <taxon>Bacteria</taxon>
        <taxon>Bacillati</taxon>
        <taxon>Cyanobacteriota</taxon>
        <taxon>Cyanophyceae</taxon>
        <taxon>Nostocales</taxon>
        <taxon>Nostocaceae</taxon>
        <taxon>Nostoc</taxon>
    </lineage>
</organism>
<keyword evidence="2" id="KW-1133">Transmembrane helix</keyword>
<evidence type="ECO:0000313" key="4">
    <source>
        <dbReference type="Proteomes" id="UP000623440"/>
    </source>
</evidence>
<protein>
    <submittedName>
        <fullName evidence="3">Uncharacterized protein</fullName>
    </submittedName>
</protein>
<keyword evidence="2" id="KW-0472">Membrane</keyword>
<dbReference type="Proteomes" id="UP000623440">
    <property type="component" value="Unassembled WGS sequence"/>
</dbReference>
<evidence type="ECO:0000256" key="1">
    <source>
        <dbReference type="SAM" id="MobiDB-lite"/>
    </source>
</evidence>
<feature type="compositionally biased region" description="Polar residues" evidence="1">
    <location>
        <begin position="63"/>
        <end position="75"/>
    </location>
</feature>
<comment type="caution">
    <text evidence="3">The sequence shown here is derived from an EMBL/GenBank/DDBJ whole genome shotgun (WGS) entry which is preliminary data.</text>
</comment>
<keyword evidence="4" id="KW-1185">Reference proteome</keyword>